<gene>
    <name evidence="1" type="ORF">RYX56_21595</name>
</gene>
<comment type="caution">
    <text evidence="1">The sequence shown here is derived from an EMBL/GenBank/DDBJ whole genome shotgun (WGS) entry which is preliminary data.</text>
</comment>
<feature type="non-terminal residue" evidence="1">
    <location>
        <position position="1"/>
    </location>
</feature>
<evidence type="ECO:0000313" key="2">
    <source>
        <dbReference type="Proteomes" id="UP001287282"/>
    </source>
</evidence>
<accession>A0ABU3XGC6</accession>
<organism evidence="1 2">
    <name type="scientific">Alkalihalophilus lindianensis</name>
    <dbReference type="NCBI Taxonomy" id="1630542"/>
    <lineage>
        <taxon>Bacteria</taxon>
        <taxon>Bacillati</taxon>
        <taxon>Bacillota</taxon>
        <taxon>Bacilli</taxon>
        <taxon>Bacillales</taxon>
        <taxon>Bacillaceae</taxon>
        <taxon>Alkalihalophilus</taxon>
    </lineage>
</organism>
<dbReference type="EMBL" id="JAWJBA010000122">
    <property type="protein sequence ID" value="MDV2686948.1"/>
    <property type="molecule type" value="Genomic_DNA"/>
</dbReference>
<keyword evidence="2" id="KW-1185">Reference proteome</keyword>
<dbReference type="Proteomes" id="UP001287282">
    <property type="component" value="Unassembled WGS sequence"/>
</dbReference>
<sequence length="111" mass="13529">LNNIPRDELMQVDMYMPVEQSFVGKESDLHFQSYFYIDQMIMTRITGGFKTNTEFAYDELLKYCRENDYNIVSPMYHVIRGDDEIQWVELKAKIYSDEDFYEDLEEEMEFW</sequence>
<dbReference type="InterPro" id="IPR031664">
    <property type="entry name" value="DUF5085"/>
</dbReference>
<name>A0ABU3XGC6_9BACI</name>
<feature type="non-terminal residue" evidence="1">
    <location>
        <position position="111"/>
    </location>
</feature>
<dbReference type="Pfam" id="PF16895">
    <property type="entry name" value="DUF5085"/>
    <property type="match status" value="1"/>
</dbReference>
<reference evidence="1 2" key="1">
    <citation type="submission" date="2023-10" db="EMBL/GenBank/DDBJ databases">
        <title>Screening of Alkalihalobacillus lindianensis BZ-TG-R113 and Its Alleviation of Salt Stress on Rapeseed Growth.</title>
        <authorList>
            <person name="Zhao B."/>
            <person name="Guo T."/>
        </authorList>
    </citation>
    <scope>NUCLEOTIDE SEQUENCE [LARGE SCALE GENOMIC DNA]</scope>
    <source>
        <strain evidence="1 2">BZ-TG-R113</strain>
    </source>
</reference>
<protein>
    <submittedName>
        <fullName evidence="1">DUF5085 family protein</fullName>
    </submittedName>
</protein>
<evidence type="ECO:0000313" key="1">
    <source>
        <dbReference type="EMBL" id="MDV2686948.1"/>
    </source>
</evidence>
<dbReference type="RefSeq" id="WP_317124021.1">
    <property type="nucleotide sequence ID" value="NZ_JAWJBA010000122.1"/>
</dbReference>
<proteinExistence type="predicted"/>